<dbReference type="SUPFAM" id="SSF48498">
    <property type="entry name" value="Tetracyclin repressor-like, C-terminal domain"/>
    <property type="match status" value="1"/>
</dbReference>
<feature type="DNA-binding region" description="H-T-H motif" evidence="4">
    <location>
        <begin position="32"/>
        <end position="51"/>
    </location>
</feature>
<evidence type="ECO:0000259" key="5">
    <source>
        <dbReference type="PROSITE" id="PS50977"/>
    </source>
</evidence>
<dbReference type="OrthoDB" id="9798857at2"/>
<evidence type="ECO:0000256" key="3">
    <source>
        <dbReference type="ARBA" id="ARBA00023163"/>
    </source>
</evidence>
<dbReference type="PRINTS" id="PR00455">
    <property type="entry name" value="HTHTETR"/>
</dbReference>
<dbReference type="PANTHER" id="PTHR47506:SF7">
    <property type="entry name" value="TRANSCRIPTIONAL REGULATORY PROTEIN"/>
    <property type="match status" value="1"/>
</dbReference>
<dbReference type="PANTHER" id="PTHR47506">
    <property type="entry name" value="TRANSCRIPTIONAL REGULATORY PROTEIN"/>
    <property type="match status" value="1"/>
</dbReference>
<reference evidence="6 7" key="1">
    <citation type="submission" date="2008-03" db="EMBL/GenBank/DDBJ databases">
        <title>Sequencing of the draft genome and assembly of Burkholderia graminis C4D1M.</title>
        <authorList>
            <consortium name="US DOE Joint Genome Institute (JGI-PGF)"/>
            <person name="Copeland A."/>
            <person name="Lucas S."/>
            <person name="Lapidus A."/>
            <person name="Glavina del Rio T."/>
            <person name="Dalin E."/>
            <person name="Tice H."/>
            <person name="Bruce D."/>
            <person name="Goodwin L."/>
            <person name="Pitluck S."/>
            <person name="Larimer F."/>
            <person name="Land M.L."/>
            <person name="Hauser L."/>
            <person name="Tiedje J."/>
            <person name="Richardson P."/>
        </authorList>
    </citation>
    <scope>NUCLEOTIDE SEQUENCE [LARGE SCALE GENOMIC DNA]</scope>
    <source>
        <strain evidence="7">ATCC 700544 / DSM 17151 / LMG 18924 / NCIMB 13744 / C4D1M</strain>
    </source>
</reference>
<dbReference type="GO" id="GO:0003677">
    <property type="term" value="F:DNA binding"/>
    <property type="evidence" value="ECO:0007669"/>
    <property type="project" value="UniProtKB-UniRule"/>
</dbReference>
<proteinExistence type="predicted"/>
<keyword evidence="3" id="KW-0804">Transcription</keyword>
<dbReference type="PROSITE" id="PS50977">
    <property type="entry name" value="HTH_TETR_2"/>
    <property type="match status" value="1"/>
</dbReference>
<protein>
    <submittedName>
        <fullName evidence="6">Transcriptional regulator, TetR family</fullName>
    </submittedName>
</protein>
<gene>
    <name evidence="6" type="ORF">BgramDRAFT_4966</name>
</gene>
<dbReference type="InterPro" id="IPR001647">
    <property type="entry name" value="HTH_TetR"/>
</dbReference>
<evidence type="ECO:0000256" key="2">
    <source>
        <dbReference type="ARBA" id="ARBA00023125"/>
    </source>
</evidence>
<dbReference type="SUPFAM" id="SSF46689">
    <property type="entry name" value="Homeodomain-like"/>
    <property type="match status" value="1"/>
</dbReference>
<dbReference type="Gene3D" id="1.10.10.60">
    <property type="entry name" value="Homeodomain-like"/>
    <property type="match status" value="1"/>
</dbReference>
<dbReference type="Gene3D" id="1.10.357.10">
    <property type="entry name" value="Tetracycline Repressor, domain 2"/>
    <property type="match status" value="1"/>
</dbReference>
<evidence type="ECO:0000256" key="4">
    <source>
        <dbReference type="PROSITE-ProRule" id="PRU00335"/>
    </source>
</evidence>
<dbReference type="RefSeq" id="WP_006051537.1">
    <property type="nucleotide sequence ID" value="NZ_ABLD01000019.1"/>
</dbReference>
<dbReference type="InterPro" id="IPR036271">
    <property type="entry name" value="Tet_transcr_reg_TetR-rel_C_sf"/>
</dbReference>
<dbReference type="AlphaFoldDB" id="B1G6K5"/>
<evidence type="ECO:0000313" key="6">
    <source>
        <dbReference type="EMBL" id="EDT08284.1"/>
    </source>
</evidence>
<accession>B1G6K5</accession>
<dbReference type="Pfam" id="PF00440">
    <property type="entry name" value="TetR_N"/>
    <property type="match status" value="1"/>
</dbReference>
<dbReference type="EMBL" id="ABLD01000019">
    <property type="protein sequence ID" value="EDT08284.1"/>
    <property type="molecule type" value="Genomic_DNA"/>
</dbReference>
<comment type="caution">
    <text evidence="6">The sequence shown here is derived from an EMBL/GenBank/DDBJ whole genome shotgun (WGS) entry which is preliminary data.</text>
</comment>
<organism evidence="6 7">
    <name type="scientific">Paraburkholderia graminis (strain ATCC 700544 / DSM 17151 / LMG 18924 / NCIMB 13744 / C4D1M)</name>
    <dbReference type="NCBI Taxonomy" id="396598"/>
    <lineage>
        <taxon>Bacteria</taxon>
        <taxon>Pseudomonadati</taxon>
        <taxon>Pseudomonadota</taxon>
        <taxon>Betaproteobacteria</taxon>
        <taxon>Burkholderiales</taxon>
        <taxon>Burkholderiaceae</taxon>
        <taxon>Paraburkholderia</taxon>
    </lineage>
</organism>
<name>B1G6K5_PARG4</name>
<dbReference type="InterPro" id="IPR009057">
    <property type="entry name" value="Homeodomain-like_sf"/>
</dbReference>
<keyword evidence="1" id="KW-0805">Transcription regulation</keyword>
<keyword evidence="7" id="KW-1185">Reference proteome</keyword>
<evidence type="ECO:0000313" key="7">
    <source>
        <dbReference type="Proteomes" id="UP000005045"/>
    </source>
</evidence>
<sequence>MRFEKGHKAATRRHILEAASKCFRSEGVSGAGISGIMGAAGLTNGAFYAHFDSKDALVREAVSSALAERQQSLEENVEMGAGLEEVIRSYLNQAHRADPSCGCPSAALLPEIARQSEPTRTAYEHGLNSFVSTLAALLPETDSSRADRRATAIFGLMVGTLQLARAVPSIARAEQILEAGVEAALLLAGEPCD</sequence>
<feature type="domain" description="HTH tetR-type" evidence="5">
    <location>
        <begin position="9"/>
        <end position="69"/>
    </location>
</feature>
<keyword evidence="2 4" id="KW-0238">DNA-binding</keyword>
<evidence type="ECO:0000256" key="1">
    <source>
        <dbReference type="ARBA" id="ARBA00023015"/>
    </source>
</evidence>
<dbReference type="Proteomes" id="UP000005045">
    <property type="component" value="Unassembled WGS sequence"/>
</dbReference>